<evidence type="ECO:0000256" key="1">
    <source>
        <dbReference type="SAM" id="MobiDB-lite"/>
    </source>
</evidence>
<protein>
    <submittedName>
        <fullName evidence="2">Uncharacterized protein</fullName>
    </submittedName>
</protein>
<organism evidence="2 3">
    <name type="scientific">Eumeta variegata</name>
    <name type="common">Bagworm moth</name>
    <name type="synonym">Eumeta japonica</name>
    <dbReference type="NCBI Taxonomy" id="151549"/>
    <lineage>
        <taxon>Eukaryota</taxon>
        <taxon>Metazoa</taxon>
        <taxon>Ecdysozoa</taxon>
        <taxon>Arthropoda</taxon>
        <taxon>Hexapoda</taxon>
        <taxon>Insecta</taxon>
        <taxon>Pterygota</taxon>
        <taxon>Neoptera</taxon>
        <taxon>Endopterygota</taxon>
        <taxon>Lepidoptera</taxon>
        <taxon>Glossata</taxon>
        <taxon>Ditrysia</taxon>
        <taxon>Tineoidea</taxon>
        <taxon>Psychidae</taxon>
        <taxon>Oiketicinae</taxon>
        <taxon>Eumeta</taxon>
    </lineage>
</organism>
<accession>A0A4C1V795</accession>
<evidence type="ECO:0000313" key="2">
    <source>
        <dbReference type="EMBL" id="GBP34539.1"/>
    </source>
</evidence>
<dbReference type="AlphaFoldDB" id="A0A4C1V795"/>
<feature type="compositionally biased region" description="Basic and acidic residues" evidence="1">
    <location>
        <begin position="44"/>
        <end position="57"/>
    </location>
</feature>
<keyword evidence="3" id="KW-1185">Reference proteome</keyword>
<proteinExistence type="predicted"/>
<reference evidence="2 3" key="1">
    <citation type="journal article" date="2019" name="Commun. Biol.">
        <title>The bagworm genome reveals a unique fibroin gene that provides high tensile strength.</title>
        <authorList>
            <person name="Kono N."/>
            <person name="Nakamura H."/>
            <person name="Ohtoshi R."/>
            <person name="Tomita M."/>
            <person name="Numata K."/>
            <person name="Arakawa K."/>
        </authorList>
    </citation>
    <scope>NUCLEOTIDE SEQUENCE [LARGE SCALE GENOMIC DNA]</scope>
</reference>
<name>A0A4C1V795_EUMVA</name>
<feature type="region of interest" description="Disordered" evidence="1">
    <location>
        <begin position="31"/>
        <end position="83"/>
    </location>
</feature>
<dbReference type="EMBL" id="BGZK01000290">
    <property type="protein sequence ID" value="GBP34539.1"/>
    <property type="molecule type" value="Genomic_DNA"/>
</dbReference>
<evidence type="ECO:0000313" key="3">
    <source>
        <dbReference type="Proteomes" id="UP000299102"/>
    </source>
</evidence>
<comment type="caution">
    <text evidence="2">The sequence shown here is derived from an EMBL/GenBank/DDBJ whole genome shotgun (WGS) entry which is preliminary data.</text>
</comment>
<sequence>MALSSEQLTAAENAFGRCDVTLSQNTYTTFSQHKHEVTPSSVEFRPREAARPADGGHKRAGIGARAPARPRPPPAHADAPRTC</sequence>
<gene>
    <name evidence="2" type="ORF">EVAR_85259_1</name>
</gene>
<dbReference type="Proteomes" id="UP000299102">
    <property type="component" value="Unassembled WGS sequence"/>
</dbReference>